<proteinExistence type="predicted"/>
<evidence type="ECO:0000313" key="1">
    <source>
        <dbReference type="EMBL" id="KPA42278.1"/>
    </source>
</evidence>
<dbReference type="EMBL" id="JXCE01000070">
    <property type="protein sequence ID" value="KPA42278.1"/>
    <property type="molecule type" value="Genomic_DNA"/>
</dbReference>
<comment type="caution">
    <text evidence="1">The sequence shown here is derived from an EMBL/GenBank/DDBJ whole genome shotgun (WGS) entry which is preliminary data.</text>
</comment>
<dbReference type="AlphaFoldDB" id="A0A0M9EY43"/>
<keyword evidence="2" id="KW-1185">Reference proteome</keyword>
<dbReference type="Proteomes" id="UP000037904">
    <property type="component" value="Unassembled WGS sequence"/>
</dbReference>
<sequence length="147" mass="16466">MISHKDYVENANSTVTVPGRHAARSLIPLSLAGYKLSFYTLAGTLSKLNHGFSEQELMFTEYMEDRAKMVSETLTTEDHLLVKQDWQYSKTLENFLRCYGTTSYQKSASSTGSARNIPPGFGGFVHLQDSHDDILTGRGQSNRLSHE</sequence>
<gene>
    <name evidence="1" type="ORF">FLAG1_04845</name>
</gene>
<accession>A0A0M9EY43</accession>
<reference evidence="1 2" key="1">
    <citation type="submission" date="2015-04" db="EMBL/GenBank/DDBJ databases">
        <title>The draft genome sequence of Fusarium langsethiae, a T-2/HT-2 mycotoxin producer.</title>
        <authorList>
            <person name="Lysoe E."/>
            <person name="Divon H.H."/>
            <person name="Terzi V."/>
            <person name="Orru L."/>
            <person name="Lamontanara A."/>
            <person name="Kolseth A.-K."/>
            <person name="Frandsen R.J."/>
            <person name="Nielsen K."/>
            <person name="Thrane U."/>
        </authorList>
    </citation>
    <scope>NUCLEOTIDE SEQUENCE [LARGE SCALE GENOMIC DNA]</scope>
    <source>
        <strain evidence="1 2">Fl201059</strain>
    </source>
</reference>
<name>A0A0M9EY43_FUSLA</name>
<protein>
    <submittedName>
        <fullName evidence="1">Uncharacterized protein</fullName>
    </submittedName>
</protein>
<organism evidence="1 2">
    <name type="scientific">Fusarium langsethiae</name>
    <dbReference type="NCBI Taxonomy" id="179993"/>
    <lineage>
        <taxon>Eukaryota</taxon>
        <taxon>Fungi</taxon>
        <taxon>Dikarya</taxon>
        <taxon>Ascomycota</taxon>
        <taxon>Pezizomycotina</taxon>
        <taxon>Sordariomycetes</taxon>
        <taxon>Hypocreomycetidae</taxon>
        <taxon>Hypocreales</taxon>
        <taxon>Nectriaceae</taxon>
        <taxon>Fusarium</taxon>
    </lineage>
</organism>
<evidence type="ECO:0000313" key="2">
    <source>
        <dbReference type="Proteomes" id="UP000037904"/>
    </source>
</evidence>